<dbReference type="Gene3D" id="3.90.550.10">
    <property type="entry name" value="Spore Coat Polysaccharide Biosynthesis Protein SpsA, Chain A"/>
    <property type="match status" value="1"/>
</dbReference>
<dbReference type="InterPro" id="IPR001173">
    <property type="entry name" value="Glyco_trans_2-like"/>
</dbReference>
<name>A0A7S7LZ33_9BACT</name>
<feature type="domain" description="Glycosyltransferase 2-like" evidence="1">
    <location>
        <begin position="8"/>
        <end position="156"/>
    </location>
</feature>
<dbReference type="CDD" id="cd00761">
    <property type="entry name" value="Glyco_tranf_GTA_type"/>
    <property type="match status" value="1"/>
</dbReference>
<dbReference type="InterPro" id="IPR029044">
    <property type="entry name" value="Nucleotide-diphossugar_trans"/>
</dbReference>
<dbReference type="KEGG" id="smas:HUE87_09405"/>
<keyword evidence="2" id="KW-0808">Transferase</keyword>
<evidence type="ECO:0000313" key="2">
    <source>
        <dbReference type="EMBL" id="QOY54092.1"/>
    </source>
</evidence>
<dbReference type="PANTHER" id="PTHR43685:SF2">
    <property type="entry name" value="GLYCOSYLTRANSFERASE 2-LIKE DOMAIN-CONTAINING PROTEIN"/>
    <property type="match status" value="1"/>
</dbReference>
<dbReference type="RefSeq" id="WP_194366112.1">
    <property type="nucleotide sequence ID" value="NZ_CP054493.1"/>
</dbReference>
<proteinExistence type="predicted"/>
<evidence type="ECO:0000313" key="3">
    <source>
        <dbReference type="Proteomes" id="UP000593836"/>
    </source>
</evidence>
<gene>
    <name evidence="2" type="ORF">HUE87_09405</name>
</gene>
<evidence type="ECO:0000259" key="1">
    <source>
        <dbReference type="Pfam" id="PF00535"/>
    </source>
</evidence>
<dbReference type="GO" id="GO:0016740">
    <property type="term" value="F:transferase activity"/>
    <property type="evidence" value="ECO:0007669"/>
    <property type="project" value="UniProtKB-KW"/>
</dbReference>
<reference evidence="2 3" key="1">
    <citation type="submission" date="2020-05" db="EMBL/GenBank/DDBJ databases">
        <title>Sulfurimonas marisnigri, sp. nov., and Sulfurimonas baltica, sp. nov., manganese oxide reducing chemolithoautotrophs of the class Epsilonproteobacteria isolated from the pelagic redoxclines of the Black and Baltic Seas and emended description of the genus Sulfurimonas.</title>
        <authorList>
            <person name="Henkel J.V."/>
            <person name="Laudan C."/>
            <person name="Werner J."/>
            <person name="Neu T."/>
            <person name="Plewe S."/>
            <person name="Sproer C."/>
            <person name="Bunk B."/>
            <person name="Schulz-Vogt H.N."/>
        </authorList>
    </citation>
    <scope>NUCLEOTIDE SEQUENCE [LARGE SCALE GENOMIC DNA]</scope>
    <source>
        <strain evidence="2 3">SoZ1</strain>
    </source>
</reference>
<dbReference type="EMBL" id="CP054493">
    <property type="protein sequence ID" value="QOY54092.1"/>
    <property type="molecule type" value="Genomic_DNA"/>
</dbReference>
<protein>
    <submittedName>
        <fullName evidence="2">Glycosyltransferase family 2 protein</fullName>
    </submittedName>
</protein>
<dbReference type="SUPFAM" id="SSF53448">
    <property type="entry name" value="Nucleotide-diphospho-sugar transferases"/>
    <property type="match status" value="1"/>
</dbReference>
<dbReference type="InterPro" id="IPR050834">
    <property type="entry name" value="Glycosyltransf_2"/>
</dbReference>
<keyword evidence="3" id="KW-1185">Reference proteome</keyword>
<accession>A0A7S7LZ33</accession>
<sequence length="276" mass="32482">MSKNYNISVVIPTYNRYEVLKRALASVYSQTHQPKEVIVIDDGSNDETSLIKKLFPQVKYIYQKNCGVSSARNLGIKNSTCSWIAFLDSDDEWHRDKLALHVEFHKNNRDILMSYTDEKWIRDGIEVKIPKKFHKFGGDIFEKCLSHCIIAPSAAMMHIDLINRVGLFDESLEVCEDYEMWLRVTCRDKVGLINEKLITKYGGNDDQLSVKFWGMDRFRVHALEKLMNLELHLEQKKLLRETLVKKYSVLLKGAIKYDKMLEIEEYKIKIERYRFE</sequence>
<dbReference type="AlphaFoldDB" id="A0A7S7LZ33"/>
<dbReference type="Proteomes" id="UP000593836">
    <property type="component" value="Chromosome"/>
</dbReference>
<dbReference type="Pfam" id="PF00535">
    <property type="entry name" value="Glycos_transf_2"/>
    <property type="match status" value="1"/>
</dbReference>
<dbReference type="PANTHER" id="PTHR43685">
    <property type="entry name" value="GLYCOSYLTRANSFERASE"/>
    <property type="match status" value="1"/>
</dbReference>
<organism evidence="2 3">
    <name type="scientific">Candidatus Sulfurimonas marisnigri</name>
    <dbReference type="NCBI Taxonomy" id="2740405"/>
    <lineage>
        <taxon>Bacteria</taxon>
        <taxon>Pseudomonadati</taxon>
        <taxon>Campylobacterota</taxon>
        <taxon>Epsilonproteobacteria</taxon>
        <taxon>Campylobacterales</taxon>
        <taxon>Sulfurimonadaceae</taxon>
        <taxon>Sulfurimonas</taxon>
    </lineage>
</organism>